<proteinExistence type="predicted"/>
<evidence type="ECO:0000256" key="1">
    <source>
        <dbReference type="SAM" id="Coils"/>
    </source>
</evidence>
<dbReference type="AlphaFoldDB" id="A0A6V8MQ19"/>
<sequence length="192" mass="21429">MNEKKRELAQAKVDLAEAQKKLSQTMESRESLFSRKGDFASKLADLEAEISEVETRASSAITQYARGEISEGDHNEIQATLEMLRERKKTMAAAIQVLAANIQSATTTESGDRERVQRLKESAYHLVMAIEAGKLAPALRRTYAAYLEAFGHGYGVTPTITDFMERLRTLGAGVHLDQLAPFKDQLSQEYFK</sequence>
<comment type="caution">
    <text evidence="2">The sequence shown here is derived from an EMBL/GenBank/DDBJ whole genome shotgun (WGS) entry which is preliminary data.</text>
</comment>
<evidence type="ECO:0000313" key="3">
    <source>
        <dbReference type="Proteomes" id="UP000556026"/>
    </source>
</evidence>
<organism evidence="2 3">
    <name type="scientific">Geomonas silvestris</name>
    <dbReference type="NCBI Taxonomy" id="2740184"/>
    <lineage>
        <taxon>Bacteria</taxon>
        <taxon>Pseudomonadati</taxon>
        <taxon>Thermodesulfobacteriota</taxon>
        <taxon>Desulfuromonadia</taxon>
        <taxon>Geobacterales</taxon>
        <taxon>Geobacteraceae</taxon>
        <taxon>Geomonas</taxon>
    </lineage>
</organism>
<accession>A0A6V8MQ19</accession>
<dbReference type="EMBL" id="BLXX01000024">
    <property type="protein sequence ID" value="GFO62012.1"/>
    <property type="molecule type" value="Genomic_DNA"/>
</dbReference>
<dbReference type="Proteomes" id="UP000556026">
    <property type="component" value="Unassembled WGS sequence"/>
</dbReference>
<dbReference type="RefSeq" id="WP_183356794.1">
    <property type="nucleotide sequence ID" value="NZ_BLXX01000024.1"/>
</dbReference>
<evidence type="ECO:0000313" key="2">
    <source>
        <dbReference type="EMBL" id="GFO62012.1"/>
    </source>
</evidence>
<gene>
    <name evidence="2" type="ORF">GMST_43370</name>
</gene>
<reference evidence="3" key="1">
    <citation type="submission" date="2020-06" db="EMBL/GenBank/DDBJ databases">
        <title>Draft genomic sequence of Geomonas sp. Red330.</title>
        <authorList>
            <person name="Itoh H."/>
            <person name="Zhenxing X."/>
            <person name="Ushijima N."/>
            <person name="Masuda Y."/>
            <person name="Shiratori Y."/>
            <person name="Senoo K."/>
        </authorList>
    </citation>
    <scope>NUCLEOTIDE SEQUENCE [LARGE SCALE GENOMIC DNA]</scope>
    <source>
        <strain evidence="3">Red330</strain>
    </source>
</reference>
<name>A0A6V8MQ19_9BACT</name>
<keyword evidence="1" id="KW-0175">Coiled coil</keyword>
<feature type="coiled-coil region" evidence="1">
    <location>
        <begin position="1"/>
        <end position="63"/>
    </location>
</feature>
<protein>
    <submittedName>
        <fullName evidence="2">Uncharacterized protein</fullName>
    </submittedName>
</protein>
<keyword evidence="3" id="KW-1185">Reference proteome</keyword>